<dbReference type="Gene3D" id="3.30.420.10">
    <property type="entry name" value="Ribonuclease H-like superfamily/Ribonuclease H"/>
    <property type="match status" value="1"/>
</dbReference>
<dbReference type="EMBL" id="CAXKWB010150103">
    <property type="protein sequence ID" value="CAL4247930.1"/>
    <property type="molecule type" value="Genomic_DNA"/>
</dbReference>
<name>A0AAV2SX20_MEGNR</name>
<protein>
    <recommendedName>
        <fullName evidence="3">RNase H type-1 domain-containing protein</fullName>
    </recommendedName>
</protein>
<dbReference type="PANTHER" id="PTHR22955">
    <property type="entry name" value="RETROTRANSPOSON"/>
    <property type="match status" value="1"/>
</dbReference>
<feature type="non-terminal residue" evidence="1">
    <location>
        <position position="1"/>
    </location>
</feature>
<dbReference type="InterPro" id="IPR012337">
    <property type="entry name" value="RNaseH-like_sf"/>
</dbReference>
<evidence type="ECO:0008006" key="3">
    <source>
        <dbReference type="Google" id="ProtNLM"/>
    </source>
</evidence>
<evidence type="ECO:0000313" key="2">
    <source>
        <dbReference type="Proteomes" id="UP001497623"/>
    </source>
</evidence>
<dbReference type="PANTHER" id="PTHR22955:SF66">
    <property type="entry name" value="INTEGRASE CATALYTIC DOMAIN-CONTAINING PROTEIN"/>
    <property type="match status" value="1"/>
</dbReference>
<comment type="caution">
    <text evidence="1">The sequence shown here is derived from an EMBL/GenBank/DDBJ whole genome shotgun (WGS) entry which is preliminary data.</text>
</comment>
<sequence>SKLWKNKKSENHWDEPVGEEDLSTWHSLSKELNKLDELEFPRFTLSEDKPTTLILYCDASKSAFGYVGYAVQEGTSCNLLAKTKVAPVKNKTLPTLELMAVSLAYKALFNIFKTYKNVRFSNVFVASDAQIIISWLLSDTVKTKNLFARNRIKDVHRMHKELIEEFKVPIQIKYVATHENPGDLITRGLSRGFQKAPQLLD</sequence>
<dbReference type="Proteomes" id="UP001497623">
    <property type="component" value="Unassembled WGS sequence"/>
</dbReference>
<keyword evidence="2" id="KW-1185">Reference proteome</keyword>
<organism evidence="1 2">
    <name type="scientific">Meganyctiphanes norvegica</name>
    <name type="common">Northern krill</name>
    <name type="synonym">Thysanopoda norvegica</name>
    <dbReference type="NCBI Taxonomy" id="48144"/>
    <lineage>
        <taxon>Eukaryota</taxon>
        <taxon>Metazoa</taxon>
        <taxon>Ecdysozoa</taxon>
        <taxon>Arthropoda</taxon>
        <taxon>Crustacea</taxon>
        <taxon>Multicrustacea</taxon>
        <taxon>Malacostraca</taxon>
        <taxon>Eumalacostraca</taxon>
        <taxon>Eucarida</taxon>
        <taxon>Euphausiacea</taxon>
        <taxon>Euphausiidae</taxon>
        <taxon>Meganyctiphanes</taxon>
    </lineage>
</organism>
<reference evidence="1 2" key="1">
    <citation type="submission" date="2024-05" db="EMBL/GenBank/DDBJ databases">
        <authorList>
            <person name="Wallberg A."/>
        </authorList>
    </citation>
    <scope>NUCLEOTIDE SEQUENCE [LARGE SCALE GENOMIC DNA]</scope>
</reference>
<dbReference type="InterPro" id="IPR036397">
    <property type="entry name" value="RNaseH_sf"/>
</dbReference>
<dbReference type="SUPFAM" id="SSF53098">
    <property type="entry name" value="Ribonuclease H-like"/>
    <property type="match status" value="1"/>
</dbReference>
<proteinExistence type="predicted"/>
<dbReference type="AlphaFoldDB" id="A0AAV2SX20"/>
<dbReference type="Pfam" id="PF05380">
    <property type="entry name" value="Peptidase_A17"/>
    <property type="match status" value="1"/>
</dbReference>
<dbReference type="GO" id="GO:0003676">
    <property type="term" value="F:nucleic acid binding"/>
    <property type="evidence" value="ECO:0007669"/>
    <property type="project" value="InterPro"/>
</dbReference>
<dbReference type="InterPro" id="IPR008042">
    <property type="entry name" value="Retrotrans_Pao"/>
</dbReference>
<gene>
    <name evidence="1" type="ORF">MNOR_LOCUS41366</name>
</gene>
<accession>A0AAV2SX20</accession>
<evidence type="ECO:0000313" key="1">
    <source>
        <dbReference type="EMBL" id="CAL4247930.1"/>
    </source>
</evidence>